<dbReference type="RefSeq" id="WP_343808355.1">
    <property type="nucleotide sequence ID" value="NZ_BAAAET010000005.1"/>
</dbReference>
<evidence type="ECO:0000313" key="2">
    <source>
        <dbReference type="Proteomes" id="UP001499915"/>
    </source>
</evidence>
<gene>
    <name evidence="1" type="ORF">GCM10009104_32100</name>
</gene>
<proteinExistence type="predicted"/>
<dbReference type="Proteomes" id="UP001499915">
    <property type="component" value="Unassembled WGS sequence"/>
</dbReference>
<evidence type="ECO:0000313" key="1">
    <source>
        <dbReference type="EMBL" id="GAA0700649.1"/>
    </source>
</evidence>
<accession>A0ABN1IA12</accession>
<dbReference type="InterPro" id="IPR049210">
    <property type="entry name" value="DUF6812"/>
</dbReference>
<protein>
    <submittedName>
        <fullName evidence="1">Uncharacterized protein</fullName>
    </submittedName>
</protein>
<reference evidence="1 2" key="1">
    <citation type="journal article" date="2019" name="Int. J. Syst. Evol. Microbiol.">
        <title>The Global Catalogue of Microorganisms (GCM) 10K type strain sequencing project: providing services to taxonomists for standard genome sequencing and annotation.</title>
        <authorList>
            <consortium name="The Broad Institute Genomics Platform"/>
            <consortium name="The Broad Institute Genome Sequencing Center for Infectious Disease"/>
            <person name="Wu L."/>
            <person name="Ma J."/>
        </authorList>
    </citation>
    <scope>NUCLEOTIDE SEQUENCE [LARGE SCALE GENOMIC DNA]</scope>
    <source>
        <strain evidence="1 2">JCM 15134</strain>
    </source>
</reference>
<name>A0ABN1IA12_9GAMM</name>
<dbReference type="Pfam" id="PF20660">
    <property type="entry name" value="DUF6812"/>
    <property type="match status" value="1"/>
</dbReference>
<comment type="caution">
    <text evidence="1">The sequence shown here is derived from an EMBL/GenBank/DDBJ whole genome shotgun (WGS) entry which is preliminary data.</text>
</comment>
<dbReference type="EMBL" id="BAAAET010000005">
    <property type="protein sequence ID" value="GAA0700649.1"/>
    <property type="molecule type" value="Genomic_DNA"/>
</dbReference>
<sequence>MHHPKNAHRVYLKLTSGKSMDGHLFMYDAERITDLLNDERLFIPFFNRQERKTLVINKSQIQYIYSLEEQ</sequence>
<organism evidence="1 2">
    <name type="scientific">Marinobacterium maritimum</name>
    <dbReference type="NCBI Taxonomy" id="500162"/>
    <lineage>
        <taxon>Bacteria</taxon>
        <taxon>Pseudomonadati</taxon>
        <taxon>Pseudomonadota</taxon>
        <taxon>Gammaproteobacteria</taxon>
        <taxon>Oceanospirillales</taxon>
        <taxon>Oceanospirillaceae</taxon>
        <taxon>Marinobacterium</taxon>
    </lineage>
</organism>
<keyword evidence="2" id="KW-1185">Reference proteome</keyword>